<dbReference type="RefSeq" id="WP_135812774.1">
    <property type="nucleotide sequence ID" value="NZ_RQEV01000007.1"/>
</dbReference>
<dbReference type="CDD" id="cd06225">
    <property type="entry name" value="HAMP"/>
    <property type="match status" value="1"/>
</dbReference>
<feature type="transmembrane region" description="Helical" evidence="5">
    <location>
        <begin position="99"/>
        <end position="122"/>
    </location>
</feature>
<name>A0A4R9GRD3_9LEPT</name>
<dbReference type="InterPro" id="IPR004089">
    <property type="entry name" value="MCPsignal_dom"/>
</dbReference>
<dbReference type="PANTHER" id="PTHR32089">
    <property type="entry name" value="METHYL-ACCEPTING CHEMOTAXIS PROTEIN MCPB"/>
    <property type="match status" value="1"/>
</dbReference>
<dbReference type="Gene3D" id="1.10.287.950">
    <property type="entry name" value="Methyl-accepting chemotaxis protein"/>
    <property type="match status" value="1"/>
</dbReference>
<keyword evidence="5" id="KW-0812">Transmembrane</keyword>
<dbReference type="SUPFAM" id="SSF58104">
    <property type="entry name" value="Methyl-accepting chemotaxis protein (MCP) signaling domain"/>
    <property type="match status" value="1"/>
</dbReference>
<protein>
    <submittedName>
        <fullName evidence="8">Methyl-accepting chemotaxis protein</fullName>
    </submittedName>
</protein>
<evidence type="ECO:0000256" key="5">
    <source>
        <dbReference type="SAM" id="Phobius"/>
    </source>
</evidence>
<feature type="transmembrane region" description="Helical" evidence="5">
    <location>
        <begin position="21"/>
        <end position="39"/>
    </location>
</feature>
<evidence type="ECO:0000259" key="7">
    <source>
        <dbReference type="PROSITE" id="PS50885"/>
    </source>
</evidence>
<dbReference type="InterPro" id="IPR003660">
    <property type="entry name" value="HAMP_dom"/>
</dbReference>
<organism evidence="8 9">
    <name type="scientific">Leptospira fluminis</name>
    <dbReference type="NCBI Taxonomy" id="2484979"/>
    <lineage>
        <taxon>Bacteria</taxon>
        <taxon>Pseudomonadati</taxon>
        <taxon>Spirochaetota</taxon>
        <taxon>Spirochaetia</taxon>
        <taxon>Leptospirales</taxon>
        <taxon>Leptospiraceae</taxon>
        <taxon>Leptospira</taxon>
    </lineage>
</organism>
<feature type="compositionally biased region" description="Basic and acidic residues" evidence="4">
    <location>
        <begin position="305"/>
        <end position="323"/>
    </location>
</feature>
<feature type="transmembrane region" description="Helical" evidence="5">
    <location>
        <begin position="142"/>
        <end position="163"/>
    </location>
</feature>
<evidence type="ECO:0000256" key="4">
    <source>
        <dbReference type="SAM" id="MobiDB-lite"/>
    </source>
</evidence>
<gene>
    <name evidence="8" type="ORF">EHO61_06285</name>
</gene>
<keyword evidence="5" id="KW-0472">Membrane</keyword>
<feature type="domain" description="Methyl-accepting transducer" evidence="6">
    <location>
        <begin position="300"/>
        <end position="564"/>
    </location>
</feature>
<evidence type="ECO:0000256" key="1">
    <source>
        <dbReference type="ARBA" id="ARBA00023224"/>
    </source>
</evidence>
<dbReference type="GO" id="GO:0016020">
    <property type="term" value="C:membrane"/>
    <property type="evidence" value="ECO:0007669"/>
    <property type="project" value="InterPro"/>
</dbReference>
<comment type="similarity">
    <text evidence="2">Belongs to the methyl-accepting chemotaxis (MCP) protein family.</text>
</comment>
<dbReference type="SMART" id="SM00283">
    <property type="entry name" value="MA"/>
    <property type="match status" value="1"/>
</dbReference>
<dbReference type="EMBL" id="RQEV01000007">
    <property type="protein sequence ID" value="TGK20109.1"/>
    <property type="molecule type" value="Genomic_DNA"/>
</dbReference>
<keyword evidence="5" id="KW-1133">Transmembrane helix</keyword>
<feature type="region of interest" description="Disordered" evidence="4">
    <location>
        <begin position="305"/>
        <end position="328"/>
    </location>
</feature>
<feature type="transmembrane region" description="Helical" evidence="5">
    <location>
        <begin position="183"/>
        <end position="207"/>
    </location>
</feature>
<dbReference type="GO" id="GO:0007165">
    <property type="term" value="P:signal transduction"/>
    <property type="evidence" value="ECO:0007669"/>
    <property type="project" value="UniProtKB-KW"/>
</dbReference>
<dbReference type="Proteomes" id="UP000297855">
    <property type="component" value="Unassembled WGS sequence"/>
</dbReference>
<dbReference type="PANTHER" id="PTHR32089:SF112">
    <property type="entry name" value="LYSOZYME-LIKE PROTEIN-RELATED"/>
    <property type="match status" value="1"/>
</dbReference>
<feature type="transmembrane region" description="Helical" evidence="5">
    <location>
        <begin position="219"/>
        <end position="242"/>
    </location>
</feature>
<evidence type="ECO:0000256" key="3">
    <source>
        <dbReference type="PROSITE-ProRule" id="PRU00284"/>
    </source>
</evidence>
<dbReference type="AlphaFoldDB" id="A0A4R9GRD3"/>
<dbReference type="OrthoDB" id="344905at2"/>
<dbReference type="PROSITE" id="PS50111">
    <property type="entry name" value="CHEMOTAXIS_TRANSDUC_2"/>
    <property type="match status" value="1"/>
</dbReference>
<evidence type="ECO:0000256" key="2">
    <source>
        <dbReference type="ARBA" id="ARBA00029447"/>
    </source>
</evidence>
<evidence type="ECO:0000259" key="6">
    <source>
        <dbReference type="PROSITE" id="PS50111"/>
    </source>
</evidence>
<dbReference type="Pfam" id="PF00015">
    <property type="entry name" value="MCPsignal"/>
    <property type="match status" value="1"/>
</dbReference>
<feature type="transmembrane region" description="Helical" evidence="5">
    <location>
        <begin position="45"/>
        <end position="68"/>
    </location>
</feature>
<dbReference type="PROSITE" id="PS50885">
    <property type="entry name" value="HAMP"/>
    <property type="match status" value="1"/>
</dbReference>
<comment type="caution">
    <text evidence="8">The sequence shown here is derived from an EMBL/GenBank/DDBJ whole genome shotgun (WGS) entry which is preliminary data.</text>
</comment>
<keyword evidence="9" id="KW-1185">Reference proteome</keyword>
<accession>A0A4R9GRD3</accession>
<feature type="domain" description="HAMP" evidence="7">
    <location>
        <begin position="243"/>
        <end position="295"/>
    </location>
</feature>
<reference evidence="8" key="1">
    <citation type="journal article" date="2019" name="PLoS Negl. Trop. Dis.">
        <title>Revisiting the worldwide diversity of Leptospira species in the environment.</title>
        <authorList>
            <person name="Vincent A.T."/>
            <person name="Schiettekatte O."/>
            <person name="Bourhy P."/>
            <person name="Veyrier F.J."/>
            <person name="Picardeau M."/>
        </authorList>
    </citation>
    <scope>NUCLEOTIDE SEQUENCE [LARGE SCALE GENOMIC DNA]</scope>
    <source>
        <strain evidence="8">SCS5</strain>
    </source>
</reference>
<evidence type="ECO:0000313" key="9">
    <source>
        <dbReference type="Proteomes" id="UP000297855"/>
    </source>
</evidence>
<keyword evidence="1 3" id="KW-0807">Transducer</keyword>
<proteinExistence type="inferred from homology"/>
<sequence length="600" mass="65965">MDKRESWKVRWKITIGMEVMTSVLAVPLAVLFIIAAGAYDFGKALALIICAGVSLFTSFVVPTVRFLYLGRVFRSLETERWTKLNAAGKSRIKEKLLNFPLYNTGFYVVQWSYGIFSAWNYMHYFFRPTFLESMPFAFLPAIIYPILGVSHFFMTESILSQVLESDQLIGIQVHETNVRKVPIFARIFATIVAISLMPVIIFGYLLFEETAGWVKLGNITVPLLLTGFFMLVTVAVASYLLAASIRKNSGNMVDIFAGMSNGDLISELPMISTDELGRSGKALNEFVKRLRVIVKSVIREADRLSESSKKLEENTKELSRKMQDQAAATEQMSAGVEEIAASITSTASRADGQAEIAKKATESLAELEGRIRQVHLALSETKADADRMKSETSKGTHALQGTTRAMAEIEESTTRMGSTVNVIHEITDRIGLLSLNAAIEAARAGEAGKGFAVVAQEISKLGEQTQENAKRIRSAIKDALSATKSGREVIESTQVVFEKIGHTVTTTLNRVSEVAELSDYQLSASAAVRSAFGDLTHSAEEIRNHTQEQAQTSGEFSKTIVAISETTELLNRVVEEIDSLAERLATQSTALKGDVAFFQT</sequence>
<evidence type="ECO:0000313" key="8">
    <source>
        <dbReference type="EMBL" id="TGK20109.1"/>
    </source>
</evidence>